<evidence type="ECO:0000313" key="2">
    <source>
        <dbReference type="EMBL" id="KAK3262708.1"/>
    </source>
</evidence>
<sequence>MKIWPAHAHSPVLLADVRTLDFLNTQGENGTQSNTITLDAMLNAQLVKMLRPKTRARTNIGGRKRELEEAKPPSTRTKLPEIESMPTLGETDSPMGTASEISQEYETPTEADTPADTPATPADPRE</sequence>
<evidence type="ECO:0000256" key="1">
    <source>
        <dbReference type="SAM" id="MobiDB-lite"/>
    </source>
</evidence>
<dbReference type="AlphaFoldDB" id="A0AAE0FN91"/>
<accession>A0AAE0FN91</accession>
<feature type="compositionally biased region" description="Polar residues" evidence="1">
    <location>
        <begin position="94"/>
        <end position="105"/>
    </location>
</feature>
<name>A0AAE0FN91_9CHLO</name>
<feature type="compositionally biased region" description="Low complexity" evidence="1">
    <location>
        <begin position="106"/>
        <end position="126"/>
    </location>
</feature>
<organism evidence="2 3">
    <name type="scientific">Cymbomonas tetramitiformis</name>
    <dbReference type="NCBI Taxonomy" id="36881"/>
    <lineage>
        <taxon>Eukaryota</taxon>
        <taxon>Viridiplantae</taxon>
        <taxon>Chlorophyta</taxon>
        <taxon>Pyramimonadophyceae</taxon>
        <taxon>Pyramimonadales</taxon>
        <taxon>Pyramimonadaceae</taxon>
        <taxon>Cymbomonas</taxon>
    </lineage>
</organism>
<protein>
    <submittedName>
        <fullName evidence="2">Uncharacterized protein</fullName>
    </submittedName>
</protein>
<evidence type="ECO:0000313" key="3">
    <source>
        <dbReference type="Proteomes" id="UP001190700"/>
    </source>
</evidence>
<comment type="caution">
    <text evidence="2">The sequence shown here is derived from an EMBL/GenBank/DDBJ whole genome shotgun (WGS) entry which is preliminary data.</text>
</comment>
<gene>
    <name evidence="2" type="ORF">CYMTET_28447</name>
</gene>
<dbReference type="Proteomes" id="UP001190700">
    <property type="component" value="Unassembled WGS sequence"/>
</dbReference>
<proteinExistence type="predicted"/>
<keyword evidence="3" id="KW-1185">Reference proteome</keyword>
<feature type="region of interest" description="Disordered" evidence="1">
    <location>
        <begin position="55"/>
        <end position="126"/>
    </location>
</feature>
<reference evidence="2 3" key="1">
    <citation type="journal article" date="2015" name="Genome Biol. Evol.">
        <title>Comparative Genomics of a Bacterivorous Green Alga Reveals Evolutionary Causalities and Consequences of Phago-Mixotrophic Mode of Nutrition.</title>
        <authorList>
            <person name="Burns J.A."/>
            <person name="Paasch A."/>
            <person name="Narechania A."/>
            <person name="Kim E."/>
        </authorList>
    </citation>
    <scope>NUCLEOTIDE SEQUENCE [LARGE SCALE GENOMIC DNA]</scope>
    <source>
        <strain evidence="2 3">PLY_AMNH</strain>
    </source>
</reference>
<dbReference type="EMBL" id="LGRX02016000">
    <property type="protein sequence ID" value="KAK3262708.1"/>
    <property type="molecule type" value="Genomic_DNA"/>
</dbReference>